<evidence type="ECO:0000256" key="3">
    <source>
        <dbReference type="ARBA" id="ARBA00022989"/>
    </source>
</evidence>
<dbReference type="Proteomes" id="UP000183529">
    <property type="component" value="Unassembled WGS sequence"/>
</dbReference>
<keyword evidence="4 5" id="KW-0472">Membrane</keyword>
<dbReference type="RefSeq" id="WP_074985281.1">
    <property type="nucleotide sequence ID" value="NZ_CADFGN010000001.1"/>
</dbReference>
<evidence type="ECO:0000313" key="7">
    <source>
        <dbReference type="Proteomes" id="UP000183529"/>
    </source>
</evidence>
<keyword evidence="3 5" id="KW-1133">Transmembrane helix</keyword>
<dbReference type="InterPro" id="IPR004695">
    <property type="entry name" value="SLAC1/Mae1/Ssu1/TehA"/>
</dbReference>
<dbReference type="Pfam" id="PF03595">
    <property type="entry name" value="SLAC1"/>
    <property type="match status" value="1"/>
</dbReference>
<feature type="transmembrane region" description="Helical" evidence="5">
    <location>
        <begin position="142"/>
        <end position="161"/>
    </location>
</feature>
<dbReference type="NCBIfam" id="NF008032">
    <property type="entry name" value="PRK10764.1"/>
    <property type="match status" value="1"/>
</dbReference>
<dbReference type="InterPro" id="IPR038665">
    <property type="entry name" value="Voltage-dep_anion_channel_sf"/>
</dbReference>
<sequence length="335" mass="35016">MNAWITKHEPMPAGFFGIAVGALALAGAWRVAAKLWEVPTVAAQVLTVAALVVWGAITAMYAIKWIAHREAARKEWAHEVQSSFVALGPVSAMLAAQAIKLWSPDLALALFAVGAVAQLGVGVMLHGRLWQGARNAELVTPAIYLPTVAPGFVAATTAAAFGLPELAMLFFGAGALSWLAIESMLLNRAAHAAPTAPALRPGFGVQLAPPVVGGVAWMAITGTAAHTGLTTGLTGTTGLIAYALLGYGLYQALLLLRLLPWIRAQAFAPSYWAFSFGTAALPTLAMLIAQGGAPHWEHELAFVLFAASNLVIGLLFFKTAALLWDGKLLPARAVS</sequence>
<protein>
    <submittedName>
        <fullName evidence="6">Tellurite resistance protein</fullName>
    </submittedName>
</protein>
<dbReference type="PANTHER" id="PTHR37955:SF1">
    <property type="entry name" value="DEP DOMAIN-CONTAINING PROTEIN"/>
    <property type="match status" value="1"/>
</dbReference>
<dbReference type="GeneID" id="61305720"/>
<dbReference type="AlphaFoldDB" id="A0AAQ1JVW9"/>
<accession>A0AAQ1JVW9</accession>
<feature type="transmembrane region" description="Helical" evidence="5">
    <location>
        <begin position="301"/>
        <end position="324"/>
    </location>
</feature>
<feature type="transmembrane region" description="Helical" evidence="5">
    <location>
        <begin position="198"/>
        <end position="220"/>
    </location>
</feature>
<gene>
    <name evidence="6" type="ORF">SAMN05216550_11390</name>
</gene>
<feature type="transmembrane region" description="Helical" evidence="5">
    <location>
        <begin position="12"/>
        <end position="29"/>
    </location>
</feature>
<dbReference type="GO" id="GO:0046583">
    <property type="term" value="F:monoatomic cation efflux transmembrane transporter activity"/>
    <property type="evidence" value="ECO:0007669"/>
    <property type="project" value="TreeGrafter"/>
</dbReference>
<evidence type="ECO:0000256" key="5">
    <source>
        <dbReference type="SAM" id="Phobius"/>
    </source>
</evidence>
<evidence type="ECO:0000256" key="2">
    <source>
        <dbReference type="ARBA" id="ARBA00022692"/>
    </source>
</evidence>
<feature type="transmembrane region" description="Helical" evidence="5">
    <location>
        <begin position="240"/>
        <end position="259"/>
    </location>
</feature>
<feature type="transmembrane region" description="Helical" evidence="5">
    <location>
        <begin position="84"/>
        <end position="102"/>
    </location>
</feature>
<dbReference type="InterPro" id="IPR052951">
    <property type="entry name" value="Tellurite_res_ion_channel"/>
</dbReference>
<dbReference type="Gene3D" id="1.50.10.150">
    <property type="entry name" value="Voltage-dependent anion channel"/>
    <property type="match status" value="1"/>
</dbReference>
<dbReference type="PANTHER" id="PTHR37955">
    <property type="entry name" value="TELLURITE RESISTANCE PROTEIN TEHA"/>
    <property type="match status" value="1"/>
</dbReference>
<feature type="transmembrane region" description="Helical" evidence="5">
    <location>
        <begin position="271"/>
        <end position="289"/>
    </location>
</feature>
<dbReference type="GO" id="GO:0005886">
    <property type="term" value="C:plasma membrane"/>
    <property type="evidence" value="ECO:0007669"/>
    <property type="project" value="TreeGrafter"/>
</dbReference>
<feature type="transmembrane region" description="Helical" evidence="5">
    <location>
        <begin position="41"/>
        <end position="63"/>
    </location>
</feature>
<keyword evidence="2 5" id="KW-0812">Transmembrane</keyword>
<evidence type="ECO:0000256" key="1">
    <source>
        <dbReference type="ARBA" id="ARBA00004141"/>
    </source>
</evidence>
<reference evidence="6 7" key="1">
    <citation type="submission" date="2016-10" db="EMBL/GenBank/DDBJ databases">
        <authorList>
            <person name="Varghese N."/>
            <person name="Submissions S."/>
        </authorList>
    </citation>
    <scope>NUCLEOTIDE SEQUENCE [LARGE SCALE GENOMIC DNA]</scope>
    <source>
        <strain evidence="6 7">LMG 22274</strain>
    </source>
</reference>
<feature type="transmembrane region" description="Helical" evidence="5">
    <location>
        <begin position="167"/>
        <end position="186"/>
    </location>
</feature>
<proteinExistence type="predicted"/>
<organism evidence="6 7">
    <name type="scientific">Paraburkholderia tropica</name>
    <dbReference type="NCBI Taxonomy" id="92647"/>
    <lineage>
        <taxon>Bacteria</taxon>
        <taxon>Pseudomonadati</taxon>
        <taxon>Pseudomonadota</taxon>
        <taxon>Betaproteobacteria</taxon>
        <taxon>Burkholderiales</taxon>
        <taxon>Burkholderiaceae</taxon>
        <taxon>Paraburkholderia</taxon>
    </lineage>
</organism>
<comment type="caution">
    <text evidence="6">The sequence shown here is derived from an EMBL/GenBank/DDBJ whole genome shotgun (WGS) entry which is preliminary data.</text>
</comment>
<comment type="subcellular location">
    <subcellularLocation>
        <location evidence="1">Membrane</location>
        <topology evidence="1">Multi-pass membrane protein</topology>
    </subcellularLocation>
</comment>
<evidence type="ECO:0000313" key="6">
    <source>
        <dbReference type="EMBL" id="SEK01826.1"/>
    </source>
</evidence>
<name>A0AAQ1JVW9_9BURK</name>
<evidence type="ECO:0000256" key="4">
    <source>
        <dbReference type="ARBA" id="ARBA00023136"/>
    </source>
</evidence>
<feature type="transmembrane region" description="Helical" evidence="5">
    <location>
        <begin position="108"/>
        <end position="130"/>
    </location>
</feature>
<dbReference type="EMBL" id="FNZM01000013">
    <property type="protein sequence ID" value="SEK01826.1"/>
    <property type="molecule type" value="Genomic_DNA"/>
</dbReference>